<accession>A0A246RLK6</accession>
<dbReference type="EMBL" id="MZMV01000023">
    <property type="protein sequence ID" value="OWV06774.1"/>
    <property type="molecule type" value="Genomic_DNA"/>
</dbReference>
<sequence length="234" mass="25380">MPTAPALVGRLAETFLGRRARVLRAAQIAPHFLEVEFHAQPPAGGWRPGHEVQVRATATEGRRYTVRTVEAADRITVLAVLHGDGPGARWLQNLRPGTETTLLAGRHVPLRVTGTRRLLIGDGSALGTLDAVASADPHAPTVLVEAPSDAVDQLRERWPRYRFLAALADDPGATIRSWLDESIRREELTGIDGVLLLGHAQSIQCQREALVGAGLLDRRAITTRPYWATGKVGL</sequence>
<feature type="domain" description="FAD-binding FR-type" evidence="1">
    <location>
        <begin position="15"/>
        <end position="122"/>
    </location>
</feature>
<dbReference type="AlphaFoldDB" id="A0A246RLK6"/>
<proteinExistence type="predicted"/>
<dbReference type="InterPro" id="IPR039261">
    <property type="entry name" value="FNR_nucleotide-bd"/>
</dbReference>
<dbReference type="InterPro" id="IPR017927">
    <property type="entry name" value="FAD-bd_FR_type"/>
</dbReference>
<dbReference type="OrthoDB" id="3745257at2"/>
<dbReference type="Gene3D" id="2.40.30.10">
    <property type="entry name" value="Translation factors"/>
    <property type="match status" value="1"/>
</dbReference>
<dbReference type="GO" id="GO:0016491">
    <property type="term" value="F:oxidoreductase activity"/>
    <property type="evidence" value="ECO:0007669"/>
    <property type="project" value="InterPro"/>
</dbReference>
<reference evidence="2 3" key="1">
    <citation type="submission" date="2017-03" db="EMBL/GenBank/DDBJ databases">
        <title>Whole genome sequence of Micromonospora wenchangensis, isolated from mangrove soil.</title>
        <authorList>
            <person name="Yang H."/>
        </authorList>
    </citation>
    <scope>NUCLEOTIDE SEQUENCE [LARGE SCALE GENOMIC DNA]</scope>
    <source>
        <strain evidence="2 3">CCTCC AA 2012002</strain>
    </source>
</reference>
<dbReference type="Proteomes" id="UP000197174">
    <property type="component" value="Unassembled WGS sequence"/>
</dbReference>
<dbReference type="Gene3D" id="3.40.50.80">
    <property type="entry name" value="Nucleotide-binding domain of ferredoxin-NADP reductase (FNR) module"/>
    <property type="match status" value="1"/>
</dbReference>
<gene>
    <name evidence="2" type="ORF">B5D80_15295</name>
</gene>
<evidence type="ECO:0000313" key="2">
    <source>
        <dbReference type="EMBL" id="OWV06774.1"/>
    </source>
</evidence>
<dbReference type="SUPFAM" id="SSF63380">
    <property type="entry name" value="Riboflavin synthase domain-like"/>
    <property type="match status" value="1"/>
</dbReference>
<name>A0A246RLK6_9ACTN</name>
<dbReference type="RefSeq" id="WP_088644541.1">
    <property type="nucleotide sequence ID" value="NZ_JBFAMK010000006.1"/>
</dbReference>
<protein>
    <recommendedName>
        <fullName evidence="1">FAD-binding FR-type domain-containing protein</fullName>
    </recommendedName>
</protein>
<evidence type="ECO:0000259" key="1">
    <source>
        <dbReference type="PROSITE" id="PS51384"/>
    </source>
</evidence>
<dbReference type="InterPro" id="IPR017938">
    <property type="entry name" value="Riboflavin_synthase-like_b-brl"/>
</dbReference>
<keyword evidence="3" id="KW-1185">Reference proteome</keyword>
<organism evidence="2 3">
    <name type="scientific">Micromonospora wenchangensis</name>
    <dbReference type="NCBI Taxonomy" id="1185415"/>
    <lineage>
        <taxon>Bacteria</taxon>
        <taxon>Bacillati</taxon>
        <taxon>Actinomycetota</taxon>
        <taxon>Actinomycetes</taxon>
        <taxon>Micromonosporales</taxon>
        <taxon>Micromonosporaceae</taxon>
        <taxon>Micromonospora</taxon>
    </lineage>
</organism>
<comment type="caution">
    <text evidence="2">The sequence shown here is derived from an EMBL/GenBank/DDBJ whole genome shotgun (WGS) entry which is preliminary data.</text>
</comment>
<dbReference type="PROSITE" id="PS51384">
    <property type="entry name" value="FAD_FR"/>
    <property type="match status" value="1"/>
</dbReference>
<evidence type="ECO:0000313" key="3">
    <source>
        <dbReference type="Proteomes" id="UP000197174"/>
    </source>
</evidence>